<protein>
    <submittedName>
        <fullName evidence="1">(salmon louse) hypothetical protein</fullName>
    </submittedName>
</protein>
<evidence type="ECO:0000313" key="2">
    <source>
        <dbReference type="Proteomes" id="UP000675881"/>
    </source>
</evidence>
<dbReference type="Proteomes" id="UP000675881">
    <property type="component" value="Chromosome 5"/>
</dbReference>
<proteinExistence type="predicted"/>
<dbReference type="EMBL" id="HG994584">
    <property type="protein sequence ID" value="CAF2936937.1"/>
    <property type="molecule type" value="Genomic_DNA"/>
</dbReference>
<gene>
    <name evidence="1" type="ORF">LSAA_10019</name>
</gene>
<sequence length="138" mass="15916">MVATSSPPVFHSLHELQLHTEFTQLSELKGIPCLHHPRRHFLNELRPSRLFPGGQLDHDPDLVREAFSVSLLEEWDDLDGVITLEKLVKSVLSFHIFKVAGPDGIPPCVLNHLPIKMLEYLRLLFVRSVRLNEIHFVW</sequence>
<accession>A0A7R8CY01</accession>
<name>A0A7R8CY01_LEPSM</name>
<keyword evidence="2" id="KW-1185">Reference proteome</keyword>
<dbReference type="AlphaFoldDB" id="A0A7R8CY01"/>
<organism evidence="1 2">
    <name type="scientific">Lepeophtheirus salmonis</name>
    <name type="common">Salmon louse</name>
    <name type="synonym">Caligus salmonis</name>
    <dbReference type="NCBI Taxonomy" id="72036"/>
    <lineage>
        <taxon>Eukaryota</taxon>
        <taxon>Metazoa</taxon>
        <taxon>Ecdysozoa</taxon>
        <taxon>Arthropoda</taxon>
        <taxon>Crustacea</taxon>
        <taxon>Multicrustacea</taxon>
        <taxon>Hexanauplia</taxon>
        <taxon>Copepoda</taxon>
        <taxon>Siphonostomatoida</taxon>
        <taxon>Caligidae</taxon>
        <taxon>Lepeophtheirus</taxon>
    </lineage>
</organism>
<reference evidence="1" key="1">
    <citation type="submission" date="2021-02" db="EMBL/GenBank/DDBJ databases">
        <authorList>
            <person name="Bekaert M."/>
        </authorList>
    </citation>
    <scope>NUCLEOTIDE SEQUENCE</scope>
    <source>
        <strain evidence="1">IoA-00</strain>
    </source>
</reference>
<evidence type="ECO:0000313" key="1">
    <source>
        <dbReference type="EMBL" id="CAF2936937.1"/>
    </source>
</evidence>